<evidence type="ECO:0000313" key="4">
    <source>
        <dbReference type="Proteomes" id="UP001151752"/>
    </source>
</evidence>
<dbReference type="GO" id="GO:0005524">
    <property type="term" value="F:ATP binding"/>
    <property type="evidence" value="ECO:0007669"/>
    <property type="project" value="UniProtKB-KW"/>
</dbReference>
<evidence type="ECO:0000256" key="1">
    <source>
        <dbReference type="ARBA" id="ARBA00022917"/>
    </source>
</evidence>
<keyword evidence="2" id="KW-0436">Ligase</keyword>
<dbReference type="Proteomes" id="UP001151752">
    <property type="component" value="Chromosome 7"/>
</dbReference>
<dbReference type="GO" id="GO:0005739">
    <property type="term" value="C:mitochondrion"/>
    <property type="evidence" value="ECO:0007669"/>
    <property type="project" value="TreeGrafter"/>
</dbReference>
<dbReference type="GO" id="GO:0006421">
    <property type="term" value="P:asparaginyl-tRNA aminoacylation"/>
    <property type="evidence" value="ECO:0007669"/>
    <property type="project" value="TreeGrafter"/>
</dbReference>
<evidence type="ECO:0000313" key="3">
    <source>
        <dbReference type="EMBL" id="KAJ6733904.1"/>
    </source>
</evidence>
<dbReference type="PANTHER" id="PTHR22594">
    <property type="entry name" value="ASPARTYL/LYSYL-TRNA SYNTHETASE"/>
    <property type="match status" value="1"/>
</dbReference>
<dbReference type="InterPro" id="IPR012340">
    <property type="entry name" value="NA-bd_OB-fold"/>
</dbReference>
<dbReference type="GO" id="GO:0004816">
    <property type="term" value="F:asparagine-tRNA ligase activity"/>
    <property type="evidence" value="ECO:0007669"/>
    <property type="project" value="TreeGrafter"/>
</dbReference>
<dbReference type="Gene3D" id="2.40.50.140">
    <property type="entry name" value="Nucleic acid-binding proteins"/>
    <property type="match status" value="1"/>
</dbReference>
<gene>
    <name evidence="3" type="ORF">OIU74_005657</name>
</gene>
<feature type="non-terminal residue" evidence="3">
    <location>
        <position position="1"/>
    </location>
</feature>
<reference evidence="3" key="2">
    <citation type="journal article" date="2023" name="Int. J. Mol. Sci.">
        <title>De Novo Assembly and Annotation of 11 Diverse Shrub Willow (Salix) Genomes Reveals Novel Gene Organization in Sex-Linked Regions.</title>
        <authorList>
            <person name="Hyden B."/>
            <person name="Feng K."/>
            <person name="Yates T.B."/>
            <person name="Jawdy S."/>
            <person name="Cereghino C."/>
            <person name="Smart L.B."/>
            <person name="Muchero W."/>
        </authorList>
    </citation>
    <scope>NUCLEOTIDE SEQUENCE</scope>
    <source>
        <tissue evidence="3">Shoot tip</tissue>
    </source>
</reference>
<accession>A0A9Q0ZGQ9</accession>
<protein>
    <submittedName>
        <fullName evidence="3">ASPARTYL/LYSYL-TRNA SYNTHETASE</fullName>
    </submittedName>
</protein>
<comment type="caution">
    <text evidence="3">The sequence shown here is derived from an EMBL/GenBank/DDBJ whole genome shotgun (WGS) entry which is preliminary data.</text>
</comment>
<name>A0A9Q0ZGQ9_9ROSI</name>
<organism evidence="3 4">
    <name type="scientific">Salix koriyanagi</name>
    <dbReference type="NCBI Taxonomy" id="2511006"/>
    <lineage>
        <taxon>Eukaryota</taxon>
        <taxon>Viridiplantae</taxon>
        <taxon>Streptophyta</taxon>
        <taxon>Embryophyta</taxon>
        <taxon>Tracheophyta</taxon>
        <taxon>Spermatophyta</taxon>
        <taxon>Magnoliopsida</taxon>
        <taxon>eudicotyledons</taxon>
        <taxon>Gunneridae</taxon>
        <taxon>Pentapetalae</taxon>
        <taxon>rosids</taxon>
        <taxon>fabids</taxon>
        <taxon>Malpighiales</taxon>
        <taxon>Salicaceae</taxon>
        <taxon>Saliceae</taxon>
        <taxon>Salix</taxon>
    </lineage>
</organism>
<keyword evidence="2" id="KW-0030">Aminoacyl-tRNA synthetase</keyword>
<proteinExistence type="predicted"/>
<keyword evidence="4" id="KW-1185">Reference proteome</keyword>
<reference evidence="3" key="1">
    <citation type="submission" date="2022-11" db="EMBL/GenBank/DDBJ databases">
        <authorList>
            <person name="Hyden B.L."/>
            <person name="Feng K."/>
            <person name="Yates T."/>
            <person name="Jawdy S."/>
            <person name="Smart L.B."/>
            <person name="Muchero W."/>
        </authorList>
    </citation>
    <scope>NUCLEOTIDE SEQUENCE</scope>
    <source>
        <tissue evidence="3">Shoot tip</tissue>
    </source>
</reference>
<dbReference type="PANTHER" id="PTHR22594:SF34">
    <property type="entry name" value="ASPARAGINE--TRNA LIGASE, MITOCHONDRIAL-RELATED"/>
    <property type="match status" value="1"/>
</dbReference>
<sequence>MATAAFRTSYFTPVKLGVNTSIAVFLPQIKPVISGARQSNESAKVGFLEKEKSEVGKRVGEFRKKLKIADIKGGPDEGLDRVGKTIVVMGWVRTLRVQSSVTFIEVNDGSCLSNMQCVMGLEAEGYDQ</sequence>
<dbReference type="AlphaFoldDB" id="A0A9Q0ZGQ9"/>
<dbReference type="SUPFAM" id="SSF50249">
    <property type="entry name" value="Nucleic acid-binding proteins"/>
    <property type="match status" value="1"/>
</dbReference>
<evidence type="ECO:0000256" key="2">
    <source>
        <dbReference type="ARBA" id="ARBA00023146"/>
    </source>
</evidence>
<dbReference type="EMBL" id="JAPFFM010000011">
    <property type="protein sequence ID" value="KAJ6733904.1"/>
    <property type="molecule type" value="Genomic_DNA"/>
</dbReference>
<keyword evidence="1" id="KW-0648">Protein biosynthesis</keyword>